<feature type="region of interest" description="Disordered" evidence="6">
    <location>
        <begin position="143"/>
        <end position="162"/>
    </location>
</feature>
<keyword evidence="3" id="KW-0519">Myristate</keyword>
<feature type="domain" description="IRS-type PTB" evidence="7">
    <location>
        <begin position="39"/>
        <end position="142"/>
    </location>
</feature>
<dbReference type="Pfam" id="PF02174">
    <property type="entry name" value="IRS"/>
    <property type="match status" value="1"/>
</dbReference>
<keyword evidence="5" id="KW-0449">Lipoprotein</keyword>
<dbReference type="PROSITE" id="PS51064">
    <property type="entry name" value="IRS_PTB"/>
    <property type="match status" value="1"/>
</dbReference>
<dbReference type="AlphaFoldDB" id="A0AAE1CTA4"/>
<sequence length="477" mass="52083">MILVLSRYSILADHCNDNFRELEIWKFLNQKMGCTHSGLGSKGDVQSFKVYNVNDHGVELHRGIIQIVDGDLVLYQKNKNPIRWPLRCLRRYGYDAELFSFESGRRCAMGSGIFAFKCTQAQDLFNLVQDSIQRAGELIQPAQHQVQNPSNANGGSRQLNRQTEANGNTNLRSHQASNAMPPSTNWIPHAAVNGGYNSNSNLYVNSNIAHNTDHEYANTNFANQNIEAFQIDGAAALVDFLHNPPNLGNGRSQVNYAELCMPDSQGSSGPNSPENYMDQHRLSQTVHAIENNYLPDVMAGAFDEEAGYAYSAESEVYPLDNFGEDAASTNYVNISVDDNSGAFAAAASHTPLQLPLHSSSSAAQPPPLPPTTMLPPTPHDVLTNYANLALPPQKTSQQVNYILIDHDQNIENANGGAGNSPISPTGLTPFPESPSRKTGSYATIDFDRTVALSNATKPVEDEGGRKTRHNSTIEGIP</sequence>
<organism evidence="8 9">
    <name type="scientific">Elysia crispata</name>
    <name type="common">lettuce slug</name>
    <dbReference type="NCBI Taxonomy" id="231223"/>
    <lineage>
        <taxon>Eukaryota</taxon>
        <taxon>Metazoa</taxon>
        <taxon>Spiralia</taxon>
        <taxon>Lophotrochozoa</taxon>
        <taxon>Mollusca</taxon>
        <taxon>Gastropoda</taxon>
        <taxon>Heterobranchia</taxon>
        <taxon>Euthyneura</taxon>
        <taxon>Panpulmonata</taxon>
        <taxon>Sacoglossa</taxon>
        <taxon>Placobranchoidea</taxon>
        <taxon>Plakobranchidae</taxon>
        <taxon>Elysia</taxon>
    </lineage>
</organism>
<evidence type="ECO:0000313" key="9">
    <source>
        <dbReference type="Proteomes" id="UP001283361"/>
    </source>
</evidence>
<reference evidence="8" key="1">
    <citation type="journal article" date="2023" name="G3 (Bethesda)">
        <title>A reference genome for the long-term kleptoplast-retaining sea slug Elysia crispata morphotype clarki.</title>
        <authorList>
            <person name="Eastman K.E."/>
            <person name="Pendleton A.L."/>
            <person name="Shaikh M.A."/>
            <person name="Suttiyut T."/>
            <person name="Ogas R."/>
            <person name="Tomko P."/>
            <person name="Gavelis G."/>
            <person name="Widhalm J.R."/>
            <person name="Wisecaver J.H."/>
        </authorList>
    </citation>
    <scope>NUCLEOTIDE SEQUENCE</scope>
    <source>
        <strain evidence="8">ECLA1</strain>
    </source>
</reference>
<evidence type="ECO:0000256" key="5">
    <source>
        <dbReference type="ARBA" id="ARBA00023288"/>
    </source>
</evidence>
<evidence type="ECO:0000256" key="4">
    <source>
        <dbReference type="ARBA" id="ARBA00023136"/>
    </source>
</evidence>
<evidence type="ECO:0000313" key="8">
    <source>
        <dbReference type="EMBL" id="KAK3734081.1"/>
    </source>
</evidence>
<name>A0AAE1CTA4_9GAST</name>
<dbReference type="CDD" id="cd01202">
    <property type="entry name" value="PTB_FRS2"/>
    <property type="match status" value="1"/>
</dbReference>
<accession>A0AAE1CTA4</accession>
<evidence type="ECO:0000256" key="3">
    <source>
        <dbReference type="ARBA" id="ARBA00022707"/>
    </source>
</evidence>
<dbReference type="InterPro" id="IPR050996">
    <property type="entry name" value="Docking_Protein_DOK"/>
</dbReference>
<comment type="caution">
    <text evidence="8">The sequence shown here is derived from an EMBL/GenBank/DDBJ whole genome shotgun (WGS) entry which is preliminary data.</text>
</comment>
<dbReference type="InterPro" id="IPR002404">
    <property type="entry name" value="IRS_PTB"/>
</dbReference>
<protein>
    <recommendedName>
        <fullName evidence="7">IRS-type PTB domain-containing protein</fullName>
    </recommendedName>
</protein>
<dbReference type="EMBL" id="JAWDGP010006862">
    <property type="protein sequence ID" value="KAK3734081.1"/>
    <property type="molecule type" value="Genomic_DNA"/>
</dbReference>
<dbReference type="Proteomes" id="UP001283361">
    <property type="component" value="Unassembled WGS sequence"/>
</dbReference>
<keyword evidence="4" id="KW-0472">Membrane</keyword>
<dbReference type="GO" id="GO:0016020">
    <property type="term" value="C:membrane"/>
    <property type="evidence" value="ECO:0007669"/>
    <property type="project" value="UniProtKB-SubCell"/>
</dbReference>
<dbReference type="GO" id="GO:0005104">
    <property type="term" value="F:fibroblast growth factor receptor binding"/>
    <property type="evidence" value="ECO:0007669"/>
    <property type="project" value="TreeGrafter"/>
</dbReference>
<evidence type="ECO:0000256" key="1">
    <source>
        <dbReference type="ARBA" id="ARBA00004370"/>
    </source>
</evidence>
<dbReference type="Gene3D" id="2.30.29.30">
    <property type="entry name" value="Pleckstrin-homology domain (PH domain)/Phosphotyrosine-binding domain (PTB)"/>
    <property type="match status" value="1"/>
</dbReference>
<comment type="subcellular location">
    <subcellularLocation>
        <location evidence="1">Membrane</location>
    </subcellularLocation>
</comment>
<keyword evidence="9" id="KW-1185">Reference proteome</keyword>
<dbReference type="InterPro" id="IPR038742">
    <property type="entry name" value="FRS2_PTB"/>
</dbReference>
<gene>
    <name evidence="8" type="ORF">RRG08_033233</name>
</gene>
<proteinExistence type="predicted"/>
<dbReference type="GO" id="GO:0005737">
    <property type="term" value="C:cytoplasm"/>
    <property type="evidence" value="ECO:0007669"/>
    <property type="project" value="TreeGrafter"/>
</dbReference>
<evidence type="ECO:0000256" key="6">
    <source>
        <dbReference type="SAM" id="MobiDB-lite"/>
    </source>
</evidence>
<dbReference type="GO" id="GO:0008543">
    <property type="term" value="P:fibroblast growth factor receptor signaling pathway"/>
    <property type="evidence" value="ECO:0007669"/>
    <property type="project" value="TreeGrafter"/>
</dbReference>
<keyword evidence="2" id="KW-0597">Phosphoprotein</keyword>
<feature type="region of interest" description="Disordered" evidence="6">
    <location>
        <begin position="412"/>
        <end position="438"/>
    </location>
</feature>
<dbReference type="InterPro" id="IPR011993">
    <property type="entry name" value="PH-like_dom_sf"/>
</dbReference>
<dbReference type="SUPFAM" id="SSF50729">
    <property type="entry name" value="PH domain-like"/>
    <property type="match status" value="1"/>
</dbReference>
<dbReference type="PANTHER" id="PTHR21258">
    <property type="entry name" value="DOCKING PROTEIN RELATED"/>
    <property type="match status" value="1"/>
</dbReference>
<dbReference type="PANTHER" id="PTHR21258:SF55">
    <property type="entry name" value="FI23523P1"/>
    <property type="match status" value="1"/>
</dbReference>
<evidence type="ECO:0000256" key="2">
    <source>
        <dbReference type="ARBA" id="ARBA00022553"/>
    </source>
</evidence>
<dbReference type="GO" id="GO:0005068">
    <property type="term" value="F:transmembrane receptor protein tyrosine kinase adaptor activity"/>
    <property type="evidence" value="ECO:0007669"/>
    <property type="project" value="TreeGrafter"/>
</dbReference>
<evidence type="ECO:0000259" key="7">
    <source>
        <dbReference type="PROSITE" id="PS51064"/>
    </source>
</evidence>
<dbReference type="SMART" id="SM01244">
    <property type="entry name" value="IRS"/>
    <property type="match status" value="1"/>
</dbReference>
<dbReference type="SMART" id="SM00310">
    <property type="entry name" value="PTBI"/>
    <property type="match status" value="1"/>
</dbReference>
<feature type="region of interest" description="Disordered" evidence="6">
    <location>
        <begin position="453"/>
        <end position="477"/>
    </location>
</feature>